<dbReference type="PATRIC" id="fig|1172194.4.peg.1270"/>
<dbReference type="Gene3D" id="1.20.5.1930">
    <property type="match status" value="1"/>
</dbReference>
<dbReference type="STRING" id="1172194.WQQ_13200"/>
<keyword evidence="5" id="KW-0808">Transferase</keyword>
<dbReference type="InterPro" id="IPR011712">
    <property type="entry name" value="Sig_transdc_His_kin_sub3_dim/P"/>
</dbReference>
<keyword evidence="12" id="KW-1185">Reference proteome</keyword>
<dbReference type="InterPro" id="IPR005467">
    <property type="entry name" value="His_kinase_dom"/>
</dbReference>
<evidence type="ECO:0000256" key="2">
    <source>
        <dbReference type="ARBA" id="ARBA00004370"/>
    </source>
</evidence>
<dbReference type="OrthoDB" id="9797605at2"/>
<sequence length="454" mass="49381">MPELSSESVGRPDHAQTGFRRMDLATRLSFTIAAILILGLLMSVALVIQQSRRSVEREVGSELDFAVSAIEGALADGADDRMLRDLARHLDTARHLCVSTGDEPIELACPDNRALDVPDWFQRWVAPARPQQTRTFGSGAQAWTLTLVADPADEMAEAWSDARGLLLMLVGTTIAIQILGFALVSRGLKPVSAIVEALARLRDGDLSEPARKLTEKAGARDLLSIAEGVDALRARLATTCADNHRLLQRCLETQEEERVHLARELHDDMGQSLTAVEVEIMVARSVMQSGGGDADASLDAAAVNARSALVSLRRVLHELRPGGLDHVGLSLALRQLVDDWQRRLPDVCFVCDVDDSVCVDDATTALHLYRVAQEAMTNVARHADASEVLLRLHRGDDGLQLTVADNGRGLPSTSQRRGLGLVGMRERAEAMRASLRIDSRPKRGCRIDICIAKA</sequence>
<dbReference type="PANTHER" id="PTHR24421">
    <property type="entry name" value="NITRATE/NITRITE SENSOR PROTEIN NARX-RELATED"/>
    <property type="match status" value="1"/>
</dbReference>
<dbReference type="Pfam" id="PF02518">
    <property type="entry name" value="HATPase_c"/>
    <property type="match status" value="1"/>
</dbReference>
<dbReference type="GO" id="GO:0046983">
    <property type="term" value="F:protein dimerization activity"/>
    <property type="evidence" value="ECO:0007669"/>
    <property type="project" value="InterPro"/>
</dbReference>
<comment type="catalytic activity">
    <reaction evidence="1">
        <text>ATP + protein L-histidine = ADP + protein N-phospho-L-histidine.</text>
        <dbReference type="EC" id="2.7.13.3"/>
    </reaction>
</comment>
<keyword evidence="4" id="KW-0597">Phosphoprotein</keyword>
<accession>I8TC24</accession>
<keyword evidence="7" id="KW-0902">Two-component regulatory system</keyword>
<evidence type="ECO:0000256" key="4">
    <source>
        <dbReference type="ARBA" id="ARBA00022553"/>
    </source>
</evidence>
<dbReference type="Pfam" id="PF07730">
    <property type="entry name" value="HisKA_3"/>
    <property type="match status" value="1"/>
</dbReference>
<dbReference type="RefSeq" id="WP_007184274.1">
    <property type="nucleotide sequence ID" value="NZ_AKGD01000001.1"/>
</dbReference>
<dbReference type="InterPro" id="IPR003594">
    <property type="entry name" value="HATPase_dom"/>
</dbReference>
<comment type="subcellular location">
    <subcellularLocation>
        <location evidence="2">Membrane</location>
    </subcellularLocation>
</comment>
<feature type="domain" description="HAMP" evidence="10">
    <location>
        <begin position="185"/>
        <end position="241"/>
    </location>
</feature>
<feature type="transmembrane region" description="Helical" evidence="8">
    <location>
        <begin position="28"/>
        <end position="48"/>
    </location>
</feature>
<dbReference type="PROSITE" id="PS50109">
    <property type="entry name" value="HIS_KIN"/>
    <property type="match status" value="1"/>
</dbReference>
<proteinExistence type="predicted"/>
<evidence type="ECO:0000256" key="3">
    <source>
        <dbReference type="ARBA" id="ARBA00012438"/>
    </source>
</evidence>
<gene>
    <name evidence="11" type="ORF">WQQ_13200</name>
</gene>
<dbReference type="Gene3D" id="3.30.565.10">
    <property type="entry name" value="Histidine kinase-like ATPase, C-terminal domain"/>
    <property type="match status" value="1"/>
</dbReference>
<keyword evidence="6" id="KW-0418">Kinase</keyword>
<keyword evidence="8" id="KW-1133">Transmembrane helix</keyword>
<dbReference type="AlphaFoldDB" id="I8TC24"/>
<evidence type="ECO:0000259" key="9">
    <source>
        <dbReference type="PROSITE" id="PS50109"/>
    </source>
</evidence>
<dbReference type="SMART" id="SM00387">
    <property type="entry name" value="HATPase_c"/>
    <property type="match status" value="1"/>
</dbReference>
<name>I8TC24_9GAMM</name>
<dbReference type="GO" id="GO:0016020">
    <property type="term" value="C:membrane"/>
    <property type="evidence" value="ECO:0007669"/>
    <property type="project" value="UniProtKB-SubCell"/>
</dbReference>
<dbReference type="SUPFAM" id="SSF55874">
    <property type="entry name" value="ATPase domain of HSP90 chaperone/DNA topoisomerase II/histidine kinase"/>
    <property type="match status" value="1"/>
</dbReference>
<dbReference type="CDD" id="cd16917">
    <property type="entry name" value="HATPase_UhpB-NarQ-NarX-like"/>
    <property type="match status" value="1"/>
</dbReference>
<dbReference type="EMBL" id="AKGD01000001">
    <property type="protein sequence ID" value="EIT71183.1"/>
    <property type="molecule type" value="Genomic_DNA"/>
</dbReference>
<dbReference type="PANTHER" id="PTHR24421:SF58">
    <property type="entry name" value="SIGNAL TRANSDUCTION HISTIDINE-PROTEIN KINASE_PHOSPHATASE UHPB"/>
    <property type="match status" value="1"/>
</dbReference>
<reference evidence="11 12" key="1">
    <citation type="journal article" date="2012" name="J. Bacteriol.">
        <title>Genome Sequence of n-Alkane-Degrading Hydrocarboniphaga effusa Strain AP103T (ATCC BAA-332T).</title>
        <authorList>
            <person name="Chang H.K."/>
            <person name="Zylstra G.J."/>
            <person name="Chae J.C."/>
        </authorList>
    </citation>
    <scope>NUCLEOTIDE SEQUENCE [LARGE SCALE GENOMIC DNA]</scope>
    <source>
        <strain evidence="11 12">AP103</strain>
    </source>
</reference>
<evidence type="ECO:0000313" key="11">
    <source>
        <dbReference type="EMBL" id="EIT71183.1"/>
    </source>
</evidence>
<keyword evidence="8" id="KW-0812">Transmembrane</keyword>
<evidence type="ECO:0000256" key="8">
    <source>
        <dbReference type="SAM" id="Phobius"/>
    </source>
</evidence>
<keyword evidence="8" id="KW-0472">Membrane</keyword>
<organism evidence="11 12">
    <name type="scientific">Hydrocarboniphaga effusa AP103</name>
    <dbReference type="NCBI Taxonomy" id="1172194"/>
    <lineage>
        <taxon>Bacteria</taxon>
        <taxon>Pseudomonadati</taxon>
        <taxon>Pseudomonadota</taxon>
        <taxon>Gammaproteobacteria</taxon>
        <taxon>Nevskiales</taxon>
        <taxon>Nevskiaceae</taxon>
        <taxon>Hydrocarboniphaga</taxon>
    </lineage>
</organism>
<dbReference type="PROSITE" id="PS50885">
    <property type="entry name" value="HAMP"/>
    <property type="match status" value="1"/>
</dbReference>
<evidence type="ECO:0000313" key="12">
    <source>
        <dbReference type="Proteomes" id="UP000003704"/>
    </source>
</evidence>
<feature type="domain" description="Histidine kinase" evidence="9">
    <location>
        <begin position="368"/>
        <end position="454"/>
    </location>
</feature>
<comment type="caution">
    <text evidence="11">The sequence shown here is derived from an EMBL/GenBank/DDBJ whole genome shotgun (WGS) entry which is preliminary data.</text>
</comment>
<dbReference type="InterPro" id="IPR050482">
    <property type="entry name" value="Sensor_HK_TwoCompSys"/>
</dbReference>
<dbReference type="Proteomes" id="UP000003704">
    <property type="component" value="Unassembled WGS sequence"/>
</dbReference>
<dbReference type="InterPro" id="IPR003660">
    <property type="entry name" value="HAMP_dom"/>
</dbReference>
<feature type="transmembrane region" description="Helical" evidence="8">
    <location>
        <begin position="165"/>
        <end position="184"/>
    </location>
</feature>
<evidence type="ECO:0000256" key="5">
    <source>
        <dbReference type="ARBA" id="ARBA00022679"/>
    </source>
</evidence>
<dbReference type="EC" id="2.7.13.3" evidence="3"/>
<protein>
    <recommendedName>
        <fullName evidence="3">histidine kinase</fullName>
        <ecNumber evidence="3">2.7.13.3</ecNumber>
    </recommendedName>
</protein>
<evidence type="ECO:0000256" key="6">
    <source>
        <dbReference type="ARBA" id="ARBA00022777"/>
    </source>
</evidence>
<evidence type="ECO:0000256" key="7">
    <source>
        <dbReference type="ARBA" id="ARBA00023012"/>
    </source>
</evidence>
<evidence type="ECO:0000259" key="10">
    <source>
        <dbReference type="PROSITE" id="PS50885"/>
    </source>
</evidence>
<evidence type="ECO:0000256" key="1">
    <source>
        <dbReference type="ARBA" id="ARBA00000085"/>
    </source>
</evidence>
<dbReference type="InterPro" id="IPR036890">
    <property type="entry name" value="HATPase_C_sf"/>
</dbReference>
<dbReference type="GO" id="GO:0000155">
    <property type="term" value="F:phosphorelay sensor kinase activity"/>
    <property type="evidence" value="ECO:0007669"/>
    <property type="project" value="InterPro"/>
</dbReference>